<dbReference type="InterPro" id="IPR025610">
    <property type="entry name" value="MYC/MYB_N"/>
</dbReference>
<dbReference type="Proteomes" id="UP000811246">
    <property type="component" value="Chromosome 14"/>
</dbReference>
<comment type="caution">
    <text evidence="6">The sequence shown here is derived from an EMBL/GenBank/DDBJ whole genome shotgun (WGS) entry which is preliminary data.</text>
</comment>
<dbReference type="InterPro" id="IPR043561">
    <property type="entry name" value="LHW-like"/>
</dbReference>
<keyword evidence="3" id="KW-0804">Transcription</keyword>
<sequence>MGFLLKEALKMLCGLNQWSYAVFWKIGCQNPKLLIWEECYYEPSSCSAPHISGSVTFGEWEGSWDSPQSRSSQHQVQAGDKVHSLINVMMINNQVNVVGEGIVGRAAITGNHQWILSNKHTRAVHPPEVLNEVNHQFSAGMQTLVVIPILPHGVVQLGSSLSILENIGFVNDVRSSSLQLGFAPGALLSDNYTMKDSAEKLGLPVSFGVPVSVDPSESNFLMNSSPLIRQIQNKKPQHPNQTQTLSKSCDYHCQTKATPMMEPNFSFNSQLENEVIGAEVIPSNPDAWLNHRYILPNSRSHFGCHSDVQDHLNKNSSALSTVKMSQLGTSAGLILDPCVGSVTSLSEESKLHGEVNNHSRPNLDPCSLPIIDGAADSSKTEGVSLHGLPDRLTTGHMISGKVRHISAVVKHNQNELAPRELKIDTDLFQAVEIPYNHPDNHMSLIEHIPDLFAYYQNCDNGNRSPCTNAKLEHVCAQPSSADNLFDTLGVEFKNKLLNDIQNNFIANESDANSQNMGESSVLKAIQGASADFYSVIEALSESGIYSGTGSDYLLDAVVSGAHSASKQRPDDTVSCTTALTKISSSCVPCSYPTHGGVRKPEHVQRELFDLSKALGNMGTIETNSFRPVCGKDDAGNLSRMTPIYGSYSSWVEQSNNVKRNCSVSSAYSKKPDEINKLNCKRLKPGVNPRPRPKDRQRIQDHVKELREIVPNGAKCSIDALLERTIKHMLFLQSVTNHADKLKRTGNSKIVCNKGGLLLKDNFEGGTTWAYEVGSQSMACPITVEDLNQPHQMLVEMLFEERGFFLEIAEIIRGLGLTILKGVMEARSDKIWACFAVETNRDIARMEIFLPLVQLLEQNAKVSAASANAIDDNNTMVHQSFHQAVPIPATGRPCNLQ</sequence>
<evidence type="ECO:0000313" key="6">
    <source>
        <dbReference type="EMBL" id="KAG6678763.1"/>
    </source>
</evidence>
<proteinExistence type="predicted"/>
<dbReference type="InterPro" id="IPR011598">
    <property type="entry name" value="bHLH_dom"/>
</dbReference>
<evidence type="ECO:0000313" key="7">
    <source>
        <dbReference type="Proteomes" id="UP000811246"/>
    </source>
</evidence>
<evidence type="ECO:0000256" key="1">
    <source>
        <dbReference type="ARBA" id="ARBA00004123"/>
    </source>
</evidence>
<feature type="domain" description="BHLH" evidence="5">
    <location>
        <begin position="682"/>
        <end position="731"/>
    </location>
</feature>
<dbReference type="PANTHER" id="PTHR46196">
    <property type="entry name" value="TRANSCRIPTION FACTOR BHLH155-LIKE ISOFORM X1-RELATED"/>
    <property type="match status" value="1"/>
</dbReference>
<dbReference type="GO" id="GO:0046983">
    <property type="term" value="F:protein dimerization activity"/>
    <property type="evidence" value="ECO:0007669"/>
    <property type="project" value="InterPro"/>
</dbReference>
<keyword evidence="2" id="KW-0805">Transcription regulation</keyword>
<organism evidence="6 7">
    <name type="scientific">Carya illinoinensis</name>
    <name type="common">Pecan</name>
    <dbReference type="NCBI Taxonomy" id="32201"/>
    <lineage>
        <taxon>Eukaryota</taxon>
        <taxon>Viridiplantae</taxon>
        <taxon>Streptophyta</taxon>
        <taxon>Embryophyta</taxon>
        <taxon>Tracheophyta</taxon>
        <taxon>Spermatophyta</taxon>
        <taxon>Magnoliopsida</taxon>
        <taxon>eudicotyledons</taxon>
        <taxon>Gunneridae</taxon>
        <taxon>Pentapetalae</taxon>
        <taxon>rosids</taxon>
        <taxon>fabids</taxon>
        <taxon>Fagales</taxon>
        <taxon>Juglandaceae</taxon>
        <taxon>Carya</taxon>
    </lineage>
</organism>
<accession>A0A922DAZ6</accession>
<dbReference type="AlphaFoldDB" id="A0A922DAZ6"/>
<dbReference type="CDD" id="cd18915">
    <property type="entry name" value="bHLH_AtLHW_like"/>
    <property type="match status" value="1"/>
</dbReference>
<name>A0A922DAZ6_CARIL</name>
<evidence type="ECO:0000256" key="3">
    <source>
        <dbReference type="ARBA" id="ARBA00023163"/>
    </source>
</evidence>
<dbReference type="EMBL" id="CM031838">
    <property type="protein sequence ID" value="KAG6678763.1"/>
    <property type="molecule type" value="Genomic_DNA"/>
</dbReference>
<evidence type="ECO:0000256" key="4">
    <source>
        <dbReference type="ARBA" id="ARBA00023242"/>
    </source>
</evidence>
<dbReference type="Pfam" id="PF23176">
    <property type="entry name" value="bHLH_LHW"/>
    <property type="match status" value="1"/>
</dbReference>
<dbReference type="GO" id="GO:0003700">
    <property type="term" value="F:DNA-binding transcription factor activity"/>
    <property type="evidence" value="ECO:0007669"/>
    <property type="project" value="InterPro"/>
</dbReference>
<evidence type="ECO:0000256" key="2">
    <source>
        <dbReference type="ARBA" id="ARBA00023015"/>
    </source>
</evidence>
<reference evidence="6" key="1">
    <citation type="submission" date="2021-01" db="EMBL/GenBank/DDBJ databases">
        <authorList>
            <person name="Lovell J.T."/>
            <person name="Bentley N."/>
            <person name="Bhattarai G."/>
            <person name="Jenkins J.W."/>
            <person name="Sreedasyam A."/>
            <person name="Alarcon Y."/>
            <person name="Bock C."/>
            <person name="Boston L."/>
            <person name="Carlson J."/>
            <person name="Cervantes K."/>
            <person name="Clermont K."/>
            <person name="Krom N."/>
            <person name="Kubenka K."/>
            <person name="Mamidi S."/>
            <person name="Mattison C."/>
            <person name="Monteros M."/>
            <person name="Pisani C."/>
            <person name="Plott C."/>
            <person name="Rajasekar S."/>
            <person name="Rhein H.S."/>
            <person name="Rohla C."/>
            <person name="Song M."/>
            <person name="Hilaire R.S."/>
            <person name="Shu S."/>
            <person name="Wells L."/>
            <person name="Wang X."/>
            <person name="Webber J."/>
            <person name="Heerema R.J."/>
            <person name="Klein P."/>
            <person name="Conner P."/>
            <person name="Grauke L."/>
            <person name="Grimwood J."/>
            <person name="Schmutz J."/>
            <person name="Randall J.J."/>
        </authorList>
    </citation>
    <scope>NUCLEOTIDE SEQUENCE</scope>
    <source>
        <tissue evidence="6">Leaf</tissue>
    </source>
</reference>
<dbReference type="PANTHER" id="PTHR46196:SF4">
    <property type="entry name" value="TRANSCRIPTION FACTOR LHW"/>
    <property type="match status" value="1"/>
</dbReference>
<gene>
    <name evidence="6" type="ORF">I3842_14G096600</name>
</gene>
<evidence type="ECO:0000259" key="5">
    <source>
        <dbReference type="PROSITE" id="PS50888"/>
    </source>
</evidence>
<keyword evidence="4" id="KW-0539">Nucleus</keyword>
<dbReference type="PROSITE" id="PS50888">
    <property type="entry name" value="BHLH"/>
    <property type="match status" value="1"/>
</dbReference>
<comment type="subcellular location">
    <subcellularLocation>
        <location evidence="1">Nucleus</location>
    </subcellularLocation>
</comment>
<dbReference type="Pfam" id="PF14215">
    <property type="entry name" value="bHLH-MYC_N"/>
    <property type="match status" value="1"/>
</dbReference>
<dbReference type="GO" id="GO:0005634">
    <property type="term" value="C:nucleus"/>
    <property type="evidence" value="ECO:0007669"/>
    <property type="project" value="UniProtKB-SubCell"/>
</dbReference>
<protein>
    <recommendedName>
        <fullName evidence="5">BHLH domain-containing protein</fullName>
    </recommendedName>
</protein>